<dbReference type="EMBL" id="CAXLJL010000090">
    <property type="protein sequence ID" value="CAL5131311.1"/>
    <property type="molecule type" value="Genomic_DNA"/>
</dbReference>
<comment type="caution">
    <text evidence="1">The sequence shown here is derived from an EMBL/GenBank/DDBJ whole genome shotgun (WGS) entry which is preliminary data.</text>
</comment>
<evidence type="ECO:0000313" key="1">
    <source>
        <dbReference type="EMBL" id="CAL5131311.1"/>
    </source>
</evidence>
<proteinExistence type="predicted"/>
<protein>
    <submittedName>
        <fullName evidence="1">Uncharacterized protein</fullName>
    </submittedName>
</protein>
<dbReference type="AlphaFoldDB" id="A0AAV2T5B5"/>
<name>A0AAV2T5B5_CALDB</name>
<accession>A0AAV2T5B5</accession>
<organism evidence="1 2">
    <name type="scientific">Calicophoron daubneyi</name>
    <name type="common">Rumen fluke</name>
    <name type="synonym">Paramphistomum daubneyi</name>
    <dbReference type="NCBI Taxonomy" id="300641"/>
    <lineage>
        <taxon>Eukaryota</taxon>
        <taxon>Metazoa</taxon>
        <taxon>Spiralia</taxon>
        <taxon>Lophotrochozoa</taxon>
        <taxon>Platyhelminthes</taxon>
        <taxon>Trematoda</taxon>
        <taxon>Digenea</taxon>
        <taxon>Plagiorchiida</taxon>
        <taxon>Pronocephalata</taxon>
        <taxon>Paramphistomoidea</taxon>
        <taxon>Paramphistomidae</taxon>
        <taxon>Calicophoron</taxon>
    </lineage>
</organism>
<gene>
    <name evidence="1" type="ORF">CDAUBV1_LOCUS3735</name>
</gene>
<reference evidence="1" key="1">
    <citation type="submission" date="2024-06" db="EMBL/GenBank/DDBJ databases">
        <authorList>
            <person name="Liu X."/>
            <person name="Lenzi L."/>
            <person name="Haldenby T S."/>
            <person name="Uol C."/>
        </authorList>
    </citation>
    <scope>NUCLEOTIDE SEQUENCE</scope>
</reference>
<dbReference type="Proteomes" id="UP001497525">
    <property type="component" value="Unassembled WGS sequence"/>
</dbReference>
<evidence type="ECO:0000313" key="2">
    <source>
        <dbReference type="Proteomes" id="UP001497525"/>
    </source>
</evidence>
<sequence>MKQHFCTLQVSVLRKPCLLLITYGDTTISAYVTAVLGTKNFGIINSYVWLNHCEQTESTGGLFSDEAAIKIDIMNDLNPLPVWKLPSHESIHGICHNDSRSLRFQLLANNEYGVLIGNEVFQDG</sequence>